<dbReference type="PANTHER" id="PTHR43512:SF4">
    <property type="entry name" value="TRANSLATION FACTOR GUF1 HOMOLOG, CHLOROPLASTIC"/>
    <property type="match status" value="1"/>
</dbReference>
<evidence type="ECO:0000256" key="6">
    <source>
        <dbReference type="ARBA" id="ARBA00023136"/>
    </source>
</evidence>
<organism evidence="9 10">
    <name type="scientific">Stutzerimonas nitrititolerans</name>
    <dbReference type="NCBI Taxonomy" id="2482751"/>
    <lineage>
        <taxon>Bacteria</taxon>
        <taxon>Pseudomonadati</taxon>
        <taxon>Pseudomonadota</taxon>
        <taxon>Gammaproteobacteria</taxon>
        <taxon>Pseudomonadales</taxon>
        <taxon>Pseudomonadaceae</taxon>
        <taxon>Stutzerimonas</taxon>
    </lineage>
</organism>
<comment type="catalytic activity">
    <reaction evidence="7">
        <text>GTP + H2O = GDP + phosphate + H(+)</text>
        <dbReference type="Rhea" id="RHEA:19669"/>
        <dbReference type="ChEBI" id="CHEBI:15377"/>
        <dbReference type="ChEBI" id="CHEBI:15378"/>
        <dbReference type="ChEBI" id="CHEBI:37565"/>
        <dbReference type="ChEBI" id="CHEBI:43474"/>
        <dbReference type="ChEBI" id="CHEBI:58189"/>
        <dbReference type="EC" id="3.6.5.n1"/>
    </reaction>
</comment>
<dbReference type="InterPro" id="IPR004161">
    <property type="entry name" value="EFTu-like_2"/>
</dbReference>
<dbReference type="Gene3D" id="3.30.70.870">
    <property type="entry name" value="Elongation Factor G (Translational Gtpase), domain 3"/>
    <property type="match status" value="1"/>
</dbReference>
<feature type="domain" description="Tr-type G" evidence="8">
    <location>
        <begin position="5"/>
        <end position="187"/>
    </location>
</feature>
<comment type="function">
    <text evidence="7">Required for accurate and efficient protein synthesis under certain stress conditions. May act as a fidelity factor of the translation reaction, by catalyzing a one-codon backward translocation of tRNAs on improperly translocated ribosomes. Back-translocation proceeds from a post-translocation (POST) complex to a pre-translocation (PRE) complex, thus giving elongation factor G a second chance to translocate the tRNAs correctly. Binds to ribosomes in a GTP-dependent manner.</text>
</comment>
<dbReference type="PROSITE" id="PS51722">
    <property type="entry name" value="G_TR_2"/>
    <property type="match status" value="1"/>
</dbReference>
<keyword evidence="5 7" id="KW-0342">GTP-binding</keyword>
<dbReference type="NCBIfam" id="TIGR01393">
    <property type="entry name" value="lepA"/>
    <property type="match status" value="1"/>
</dbReference>
<accession>A0ABX9UZS4</accession>
<evidence type="ECO:0000256" key="4">
    <source>
        <dbReference type="ARBA" id="ARBA00022917"/>
    </source>
</evidence>
<keyword evidence="4 7" id="KW-0648">Protein biosynthesis</keyword>
<dbReference type="InterPro" id="IPR000640">
    <property type="entry name" value="EFG_V-like"/>
</dbReference>
<dbReference type="Gene3D" id="3.40.50.300">
    <property type="entry name" value="P-loop containing nucleotide triphosphate hydrolases"/>
    <property type="match status" value="1"/>
</dbReference>
<keyword evidence="3 7" id="KW-0378">Hydrolase</keyword>
<reference evidence="9 10" key="1">
    <citation type="submission" date="2018-10" db="EMBL/GenBank/DDBJ databases">
        <title>Pseudomonas sp. GL14 genome.</title>
        <authorList>
            <person name="Peng J."/>
            <person name="Liu Z.-P."/>
        </authorList>
    </citation>
    <scope>NUCLEOTIDE SEQUENCE [LARGE SCALE GENOMIC DNA]</scope>
    <source>
        <strain evidence="9 10">GL14</strain>
    </source>
</reference>
<comment type="caution">
    <text evidence="9">The sequence shown here is derived from an EMBL/GenBank/DDBJ whole genome shotgun (WGS) entry which is preliminary data.</text>
</comment>
<dbReference type="InterPro" id="IPR005225">
    <property type="entry name" value="Small_GTP-bd"/>
</dbReference>
<dbReference type="InterPro" id="IPR027417">
    <property type="entry name" value="P-loop_NTPase"/>
</dbReference>
<dbReference type="Gene3D" id="3.30.70.240">
    <property type="match status" value="1"/>
</dbReference>
<evidence type="ECO:0000256" key="2">
    <source>
        <dbReference type="ARBA" id="ARBA00022741"/>
    </source>
</evidence>
<evidence type="ECO:0000256" key="3">
    <source>
        <dbReference type="ARBA" id="ARBA00022801"/>
    </source>
</evidence>
<dbReference type="NCBIfam" id="TIGR00231">
    <property type="entry name" value="small_GTP"/>
    <property type="match status" value="1"/>
</dbReference>
<evidence type="ECO:0000256" key="7">
    <source>
        <dbReference type="HAMAP-Rule" id="MF_00071"/>
    </source>
</evidence>
<dbReference type="SUPFAM" id="SSF54980">
    <property type="entry name" value="EF-G C-terminal domain-like"/>
    <property type="match status" value="2"/>
</dbReference>
<dbReference type="CDD" id="cd01890">
    <property type="entry name" value="LepA"/>
    <property type="match status" value="1"/>
</dbReference>
<evidence type="ECO:0000313" key="10">
    <source>
        <dbReference type="Proteomes" id="UP000269134"/>
    </source>
</evidence>
<keyword evidence="2 7" id="KW-0547">Nucleotide-binding</keyword>
<dbReference type="Pfam" id="PF00009">
    <property type="entry name" value="GTP_EFTU"/>
    <property type="match status" value="1"/>
</dbReference>
<evidence type="ECO:0000313" key="9">
    <source>
        <dbReference type="EMBL" id="RMH98998.1"/>
    </source>
</evidence>
<dbReference type="InterPro" id="IPR038363">
    <property type="entry name" value="LepA_C_sf"/>
</dbReference>
<evidence type="ECO:0000256" key="5">
    <source>
        <dbReference type="ARBA" id="ARBA00023134"/>
    </source>
</evidence>
<evidence type="ECO:0000259" key="8">
    <source>
        <dbReference type="PROSITE" id="PS51722"/>
    </source>
</evidence>
<dbReference type="EC" id="3.6.5.n1" evidence="7"/>
<gene>
    <name evidence="7" type="primary">lepA</name>
    <name evidence="9" type="ORF">EA795_15445</name>
</gene>
<proteinExistence type="inferred from homology"/>
<protein>
    <recommendedName>
        <fullName evidence="7">Elongation factor 4</fullName>
        <shortName evidence="7">EF-4</shortName>
        <ecNumber evidence="7">3.6.5.n1</ecNumber>
    </recommendedName>
    <alternativeName>
        <fullName evidence="7">Ribosomal back-translocase LepA</fullName>
    </alternativeName>
</protein>
<keyword evidence="10" id="KW-1185">Reference proteome</keyword>
<comment type="similarity">
    <text evidence="1 7">Belongs to the TRAFAC class translation factor GTPase superfamily. Classic translation factor GTPase family. LepA subfamily.</text>
</comment>
<dbReference type="GO" id="GO:0003746">
    <property type="term" value="F:translation elongation factor activity"/>
    <property type="evidence" value="ECO:0007669"/>
    <property type="project" value="UniProtKB-KW"/>
</dbReference>
<dbReference type="InterPro" id="IPR035654">
    <property type="entry name" value="LepA_IV"/>
</dbReference>
<dbReference type="InterPro" id="IPR013842">
    <property type="entry name" value="LepA_CTD"/>
</dbReference>
<dbReference type="CDD" id="cd03699">
    <property type="entry name" value="EF4_II"/>
    <property type="match status" value="1"/>
</dbReference>
<feature type="binding site" evidence="7">
    <location>
        <begin position="17"/>
        <end position="22"/>
    </location>
    <ligand>
        <name>GTP</name>
        <dbReference type="ChEBI" id="CHEBI:37565"/>
    </ligand>
</feature>
<dbReference type="InterPro" id="IPR000795">
    <property type="entry name" value="T_Tr_GTP-bd_dom"/>
</dbReference>
<keyword evidence="6 7" id="KW-0472">Membrane</keyword>
<keyword evidence="7" id="KW-1003">Cell membrane</keyword>
<feature type="binding site" evidence="7">
    <location>
        <begin position="134"/>
        <end position="137"/>
    </location>
    <ligand>
        <name>GTP</name>
        <dbReference type="ChEBI" id="CHEBI:37565"/>
    </ligand>
</feature>
<dbReference type="Pfam" id="PF00679">
    <property type="entry name" value="EFG_C"/>
    <property type="match status" value="1"/>
</dbReference>
<dbReference type="GO" id="GO:0016787">
    <property type="term" value="F:hydrolase activity"/>
    <property type="evidence" value="ECO:0007669"/>
    <property type="project" value="UniProtKB-KW"/>
</dbReference>
<dbReference type="EMBL" id="RFFL01000012">
    <property type="protein sequence ID" value="RMH98998.1"/>
    <property type="molecule type" value="Genomic_DNA"/>
</dbReference>
<keyword evidence="9" id="KW-0251">Elongation factor</keyword>
<dbReference type="Gene3D" id="3.30.70.2570">
    <property type="entry name" value="Elongation factor 4, C-terminal domain"/>
    <property type="match status" value="1"/>
</dbReference>
<evidence type="ECO:0000256" key="1">
    <source>
        <dbReference type="ARBA" id="ARBA00005454"/>
    </source>
</evidence>
<dbReference type="CDD" id="cd16260">
    <property type="entry name" value="EF4_III"/>
    <property type="match status" value="1"/>
</dbReference>
<dbReference type="Pfam" id="PF06421">
    <property type="entry name" value="LepA_C"/>
    <property type="match status" value="1"/>
</dbReference>
<dbReference type="Gene3D" id="2.40.30.10">
    <property type="entry name" value="Translation factors"/>
    <property type="match status" value="1"/>
</dbReference>
<dbReference type="Proteomes" id="UP000269134">
    <property type="component" value="Unassembled WGS sequence"/>
</dbReference>
<dbReference type="RefSeq" id="WP_014851846.1">
    <property type="nucleotide sequence ID" value="NZ_DALYQI010000045.1"/>
</dbReference>
<dbReference type="InterPro" id="IPR006297">
    <property type="entry name" value="EF-4"/>
</dbReference>
<dbReference type="HAMAP" id="MF_00071">
    <property type="entry name" value="LepA"/>
    <property type="match status" value="1"/>
</dbReference>
<dbReference type="PRINTS" id="PR00315">
    <property type="entry name" value="ELONGATNFCT"/>
</dbReference>
<sequence>MSDLSHIRNFSIIAHIDHGKSTLADRFIQMCGGLTEREMAAQVLDSMDLERERGITIKAHSVTLHYQARDGKTYQLNFIDTPGHVDFTYEVSRSLAACEGALLVVDAGQGVEAQSVANCYTAIEQGLEVMPVLNKMDLPQADPDKVKAEIEHIIGIDATDAVACSAKSGMGVDEVLERLVATIPAPTGEIEAPLQALIIDSWFDNYLGVVSLVRVRHGRIKKGDKVLVKSTGKVHQVDSVGVFNPKHTATADLKAGEVGFIIAGIKDIHGAPVGDTLTLANTPDVEMLPGFKRVKPQVYAGLFPVSSDDFEDFRDALQKLTLNDAALQYEPESSDALGFGFRIGFLGMLHMEIIQERLEREYDLDLITTAPTVVYELALKNGDVIYVDSPSKLPDLSAIEDMREPIVQANILVPQEHLGSVITLCIEKRGVQRDLQFLGSQVQVRYDLPMSEVVLDFFDRLKSVSRGYASLDYSFERFQSANLTRLDILINGDKVDALALIVHRDNAHYKGRILVEKMKELIPRQMFDVAIQAALGGQVVARSTVKALRKNVLAKCYGGDVSRKRKLLEKQKAGKKRMKQVGNVEIPQEAFLAVLKVDS</sequence>
<name>A0ABX9UZS4_9GAMM</name>
<comment type="subcellular location">
    <subcellularLocation>
        <location evidence="7">Cell membrane</location>
        <topology evidence="7">Peripheral membrane protein</topology>
        <orientation evidence="7">Cytoplasmic side</orientation>
    </subcellularLocation>
</comment>
<dbReference type="InterPro" id="IPR035647">
    <property type="entry name" value="EFG_III/V"/>
</dbReference>
<dbReference type="SUPFAM" id="SSF52540">
    <property type="entry name" value="P-loop containing nucleoside triphosphate hydrolases"/>
    <property type="match status" value="1"/>
</dbReference>
<dbReference type="PANTHER" id="PTHR43512">
    <property type="entry name" value="TRANSLATION FACTOR GUF1-RELATED"/>
    <property type="match status" value="1"/>
</dbReference>
<dbReference type="Pfam" id="PF03144">
    <property type="entry name" value="GTP_EFTU_D2"/>
    <property type="match status" value="1"/>
</dbReference>
<dbReference type="GeneID" id="84610434"/>
<dbReference type="CDD" id="cd03709">
    <property type="entry name" value="lepA_C"/>
    <property type="match status" value="1"/>
</dbReference>